<evidence type="ECO:0000256" key="6">
    <source>
        <dbReference type="ARBA" id="ARBA00023136"/>
    </source>
</evidence>
<reference evidence="9" key="2">
    <citation type="submission" date="2025-09" db="UniProtKB">
        <authorList>
            <consortium name="Ensembl"/>
        </authorList>
    </citation>
    <scope>IDENTIFICATION</scope>
</reference>
<dbReference type="PANTHER" id="PTHR13254">
    <property type="entry name" value="GOLGI AUTOANTIGEN, GOLGIN SUBFAMILY A, 7"/>
    <property type="match status" value="1"/>
</dbReference>
<proteinExistence type="inferred from homology"/>
<dbReference type="Ensembl" id="ENSPMAT00000005747.1">
    <property type="protein sequence ID" value="ENSPMAP00000005722.1"/>
    <property type="gene ID" value="ENSPMAG00000005210.1"/>
</dbReference>
<dbReference type="Pfam" id="PF10256">
    <property type="entry name" value="Erf4"/>
    <property type="match status" value="1"/>
</dbReference>
<evidence type="ECO:0000256" key="3">
    <source>
        <dbReference type="ARBA" id="ARBA00011396"/>
    </source>
</evidence>
<keyword evidence="5" id="KW-0256">Endoplasmic reticulum</keyword>
<evidence type="ECO:0000256" key="5">
    <source>
        <dbReference type="ARBA" id="ARBA00022824"/>
    </source>
</evidence>
<dbReference type="PANTHER" id="PTHR13254:SF0">
    <property type="entry name" value="GOLGIN SUBFAMILY A MEMBER 7_ERF4 DOMAIN-CONTAINING PROTEIN"/>
    <property type="match status" value="1"/>
</dbReference>
<dbReference type="GO" id="GO:0006612">
    <property type="term" value="P:protein targeting to membrane"/>
    <property type="evidence" value="ECO:0007669"/>
    <property type="project" value="TreeGrafter"/>
</dbReference>
<evidence type="ECO:0000256" key="4">
    <source>
        <dbReference type="ARBA" id="ARBA00018463"/>
    </source>
</evidence>
<reference evidence="9" key="1">
    <citation type="submission" date="2025-08" db="UniProtKB">
        <authorList>
            <consortium name="Ensembl"/>
        </authorList>
    </citation>
    <scope>IDENTIFICATION</scope>
</reference>
<protein>
    <recommendedName>
        <fullName evidence="4">Ras modification protein ERF4</fullName>
    </recommendedName>
</protein>
<evidence type="ECO:0000313" key="9">
    <source>
        <dbReference type="Ensembl" id="ENSPMAP00000005722.1"/>
    </source>
</evidence>
<dbReference type="GO" id="GO:0002178">
    <property type="term" value="C:palmitoyltransferase complex"/>
    <property type="evidence" value="ECO:0007669"/>
    <property type="project" value="TreeGrafter"/>
</dbReference>
<dbReference type="GO" id="GO:0000139">
    <property type="term" value="C:Golgi membrane"/>
    <property type="evidence" value="ECO:0007669"/>
    <property type="project" value="UniProtKB-SubCell"/>
</dbReference>
<sequence length="101" mass="11608">QIEKNLFEDTVRTFNKLYTEAEKIGAHSYVESCLGCLTGYTLFMCMETRYEKVLRKISKYVQEQNEKIYAPRGLLITDPIERGLRVIEISIYEDKGSSGGS</sequence>
<evidence type="ECO:0000256" key="1">
    <source>
        <dbReference type="ARBA" id="ARBA00004406"/>
    </source>
</evidence>
<evidence type="ECO:0000256" key="7">
    <source>
        <dbReference type="ARBA" id="ARBA00037794"/>
    </source>
</evidence>
<feature type="domain" description="Golgin subfamily A member 7/ERF4" evidence="8">
    <location>
        <begin position="2"/>
        <end position="88"/>
    </location>
</feature>
<comment type="subcellular location">
    <subcellularLocation>
        <location evidence="1">Endoplasmic reticulum membrane</location>
        <topology evidence="1">Peripheral membrane protein</topology>
    </subcellularLocation>
    <subcellularLocation>
        <location evidence="7">Golgi apparatus membrane</location>
        <topology evidence="7">Lipid-anchor</topology>
    </subcellularLocation>
</comment>
<accession>S4RKI9</accession>
<dbReference type="GO" id="GO:0005789">
    <property type="term" value="C:endoplasmic reticulum membrane"/>
    <property type="evidence" value="ECO:0007669"/>
    <property type="project" value="UniProtKB-SubCell"/>
</dbReference>
<evidence type="ECO:0000259" key="8">
    <source>
        <dbReference type="Pfam" id="PF10256"/>
    </source>
</evidence>
<dbReference type="GeneTree" id="ENSGT00390000000134"/>
<evidence type="ECO:0000256" key="2">
    <source>
        <dbReference type="ARBA" id="ARBA00007732"/>
    </source>
</evidence>
<dbReference type="HOGENOM" id="CLU_130071_0_1_1"/>
<dbReference type="InterPro" id="IPR051371">
    <property type="entry name" value="Ras_palmitoyltransferase"/>
</dbReference>
<comment type="similarity">
    <text evidence="2">Belongs to the ERF4 family.</text>
</comment>
<dbReference type="STRING" id="7757.ENSPMAP00000005722"/>
<organism evidence="9">
    <name type="scientific">Petromyzon marinus</name>
    <name type="common">Sea lamprey</name>
    <dbReference type="NCBI Taxonomy" id="7757"/>
    <lineage>
        <taxon>Eukaryota</taxon>
        <taxon>Metazoa</taxon>
        <taxon>Chordata</taxon>
        <taxon>Craniata</taxon>
        <taxon>Vertebrata</taxon>
        <taxon>Cyclostomata</taxon>
        <taxon>Hyperoartia</taxon>
        <taxon>Petromyzontiformes</taxon>
        <taxon>Petromyzontidae</taxon>
        <taxon>Petromyzon</taxon>
    </lineage>
</organism>
<dbReference type="AlphaFoldDB" id="S4RKI9"/>
<dbReference type="OMA" id="CEMRPQQ"/>
<comment type="subunit">
    <text evidence="3">Interacts with ERF2.</text>
</comment>
<keyword evidence="6" id="KW-0472">Membrane</keyword>
<dbReference type="InterPro" id="IPR019383">
    <property type="entry name" value="Golgin_A_7/ERF4"/>
</dbReference>
<name>S4RKI9_PETMA</name>